<dbReference type="Proteomes" id="UP000693738">
    <property type="component" value="Unassembled WGS sequence"/>
</dbReference>
<organism evidence="2 3">
    <name type="scientific">Fusarium equiseti</name>
    <name type="common">Fusarium scirpi</name>
    <dbReference type="NCBI Taxonomy" id="61235"/>
    <lineage>
        <taxon>Eukaryota</taxon>
        <taxon>Fungi</taxon>
        <taxon>Dikarya</taxon>
        <taxon>Ascomycota</taxon>
        <taxon>Pezizomycotina</taxon>
        <taxon>Sordariomycetes</taxon>
        <taxon>Hypocreomycetidae</taxon>
        <taxon>Hypocreales</taxon>
        <taxon>Nectriaceae</taxon>
        <taxon>Fusarium</taxon>
        <taxon>Fusarium incarnatum-equiseti species complex</taxon>
    </lineage>
</organism>
<accession>A0A8J2IXU5</accession>
<protein>
    <submittedName>
        <fullName evidence="2">Uncharacterized protein</fullName>
    </submittedName>
</protein>
<keyword evidence="1" id="KW-1133">Transmembrane helix</keyword>
<evidence type="ECO:0000256" key="1">
    <source>
        <dbReference type="SAM" id="Phobius"/>
    </source>
</evidence>
<name>A0A8J2IXU5_FUSEQ</name>
<evidence type="ECO:0000313" key="3">
    <source>
        <dbReference type="Proteomes" id="UP000693738"/>
    </source>
</evidence>
<keyword evidence="1" id="KW-0472">Membrane</keyword>
<comment type="caution">
    <text evidence="2">The sequence shown here is derived from an EMBL/GenBank/DDBJ whole genome shotgun (WGS) entry which is preliminary data.</text>
</comment>
<feature type="transmembrane region" description="Helical" evidence="1">
    <location>
        <begin position="303"/>
        <end position="329"/>
    </location>
</feature>
<evidence type="ECO:0000313" key="2">
    <source>
        <dbReference type="EMBL" id="CAG7564391.1"/>
    </source>
</evidence>
<keyword evidence="1" id="KW-0812">Transmembrane</keyword>
<sequence>MTANMSAPSESEALLAVIWPEVSINVSIVQKHYSTLLKYFEHELQMLHQNNDSFVLSTPEDICKIIQLVQPIRTTTKQQMLQAVRRGFPGQFYNEDRLQRSVDFAIRLWSTINLGSLDLGHQGLLPWQNGQTLQGLVYSRFRASQGTNNRRQSDSRIDSHLTAENLVNNYGYAIVWTHNLDDHLAIDWKYKEITVYEHKIHLCNHLRFPDSAIIPEDIIGEAIDTLNLLFPFQDDTTKRFLDKEKKLFYGLGFCNRSRKLELDDYRFWRDKIEDLDYILRQPAVGLHQLRLDRGGNNMLQISAFWITTVLGLITFVSTAFAIGLTVYGVKQYNISLKQYELAVGEACLDPAVKEQLKKFCS</sequence>
<dbReference type="AlphaFoldDB" id="A0A8J2IXU5"/>
<dbReference type="EMBL" id="CAJSTJ010000165">
    <property type="protein sequence ID" value="CAG7564391.1"/>
    <property type="molecule type" value="Genomic_DNA"/>
</dbReference>
<proteinExistence type="predicted"/>
<gene>
    <name evidence="2" type="ORF">FEQUK3_LOCUS10094</name>
</gene>
<reference evidence="2" key="1">
    <citation type="submission" date="2021-05" db="EMBL/GenBank/DDBJ databases">
        <authorList>
            <person name="Khan N."/>
        </authorList>
    </citation>
    <scope>NUCLEOTIDE SEQUENCE</scope>
</reference>